<dbReference type="InterPro" id="IPR038901">
    <property type="entry name" value="HEXDC-like"/>
</dbReference>
<dbReference type="GO" id="GO:0005975">
    <property type="term" value="P:carbohydrate metabolic process"/>
    <property type="evidence" value="ECO:0007669"/>
    <property type="project" value="InterPro"/>
</dbReference>
<evidence type="ECO:0000313" key="8">
    <source>
        <dbReference type="Proteomes" id="UP000014760"/>
    </source>
</evidence>
<gene>
    <name evidence="6" type="ORF">CAPTEDRAFT_169426</name>
</gene>
<reference evidence="8" key="1">
    <citation type="submission" date="2012-12" db="EMBL/GenBank/DDBJ databases">
        <authorList>
            <person name="Hellsten U."/>
            <person name="Grimwood J."/>
            <person name="Chapman J.A."/>
            <person name="Shapiro H."/>
            <person name="Aerts A."/>
            <person name="Otillar R.P."/>
            <person name="Terry A.Y."/>
            <person name="Boore J.L."/>
            <person name="Simakov O."/>
            <person name="Marletaz F."/>
            <person name="Cho S.-J."/>
            <person name="Edsinger-Gonzales E."/>
            <person name="Havlak P."/>
            <person name="Kuo D.-H."/>
            <person name="Larsson T."/>
            <person name="Lv J."/>
            <person name="Arendt D."/>
            <person name="Savage R."/>
            <person name="Osoegawa K."/>
            <person name="de Jong P."/>
            <person name="Lindberg D.R."/>
            <person name="Seaver E.C."/>
            <person name="Weisblat D.A."/>
            <person name="Putnam N.H."/>
            <person name="Grigoriev I.V."/>
            <person name="Rokhsar D.S."/>
        </authorList>
    </citation>
    <scope>NUCLEOTIDE SEQUENCE</scope>
    <source>
        <strain evidence="8">I ESC-2004</strain>
    </source>
</reference>
<dbReference type="Gene3D" id="3.20.20.80">
    <property type="entry name" value="Glycosidases"/>
    <property type="match status" value="1"/>
</dbReference>
<evidence type="ECO:0000313" key="6">
    <source>
        <dbReference type="EMBL" id="ELT96467.1"/>
    </source>
</evidence>
<dbReference type="InterPro" id="IPR017853">
    <property type="entry name" value="GH"/>
</dbReference>
<comment type="similarity">
    <text evidence="2">Belongs to the glycosyl hydrolase 20 family.</text>
</comment>
<dbReference type="GO" id="GO:0004563">
    <property type="term" value="F:beta-N-acetylhexosaminidase activity"/>
    <property type="evidence" value="ECO:0007669"/>
    <property type="project" value="UniProtKB-EC"/>
</dbReference>
<reference evidence="6 8" key="2">
    <citation type="journal article" date="2013" name="Nature">
        <title>Insights into bilaterian evolution from three spiralian genomes.</title>
        <authorList>
            <person name="Simakov O."/>
            <person name="Marletaz F."/>
            <person name="Cho S.J."/>
            <person name="Edsinger-Gonzales E."/>
            <person name="Havlak P."/>
            <person name="Hellsten U."/>
            <person name="Kuo D.H."/>
            <person name="Larsson T."/>
            <person name="Lv J."/>
            <person name="Arendt D."/>
            <person name="Savage R."/>
            <person name="Osoegawa K."/>
            <person name="de Jong P."/>
            <person name="Grimwood J."/>
            <person name="Chapman J.A."/>
            <person name="Shapiro H."/>
            <person name="Aerts A."/>
            <person name="Otillar R.P."/>
            <person name="Terry A.Y."/>
            <person name="Boore J.L."/>
            <person name="Grigoriev I.V."/>
            <person name="Lindberg D.R."/>
            <person name="Seaver E.C."/>
            <person name="Weisblat D.A."/>
            <person name="Putnam N.H."/>
            <person name="Rokhsar D.S."/>
        </authorList>
    </citation>
    <scope>NUCLEOTIDE SEQUENCE</scope>
    <source>
        <strain evidence="6 8">I ESC-2004</strain>
    </source>
</reference>
<dbReference type="Pfam" id="PF00728">
    <property type="entry name" value="Glyco_hydro_20"/>
    <property type="match status" value="1"/>
</dbReference>
<dbReference type="OrthoDB" id="47475at2759"/>
<keyword evidence="4" id="KW-0378">Hydrolase</keyword>
<comment type="catalytic activity">
    <reaction evidence="1">
        <text>Hydrolysis of terminal non-reducing N-acetyl-D-hexosamine residues in N-acetyl-beta-D-hexosaminides.</text>
        <dbReference type="EC" id="3.2.1.52"/>
    </reaction>
</comment>
<proteinExistence type="inferred from homology"/>
<name>R7TS87_CAPTE</name>
<dbReference type="PANTHER" id="PTHR21040">
    <property type="entry name" value="BCDNA.GH04120"/>
    <property type="match status" value="1"/>
</dbReference>
<dbReference type="HOGENOM" id="CLU_019666_1_1_1"/>
<reference evidence="7" key="3">
    <citation type="submission" date="2015-06" db="UniProtKB">
        <authorList>
            <consortium name="EnsemblMetazoa"/>
        </authorList>
    </citation>
    <scope>IDENTIFICATION</scope>
</reference>
<evidence type="ECO:0000256" key="2">
    <source>
        <dbReference type="ARBA" id="ARBA00006285"/>
    </source>
</evidence>
<dbReference type="EMBL" id="KB308811">
    <property type="protein sequence ID" value="ELT96467.1"/>
    <property type="molecule type" value="Genomic_DNA"/>
</dbReference>
<dbReference type="PANTHER" id="PTHR21040:SF8">
    <property type="entry name" value="BCDNA.GH04120"/>
    <property type="match status" value="1"/>
</dbReference>
<evidence type="ECO:0000256" key="3">
    <source>
        <dbReference type="ARBA" id="ARBA00012663"/>
    </source>
</evidence>
<evidence type="ECO:0000256" key="1">
    <source>
        <dbReference type="ARBA" id="ARBA00001231"/>
    </source>
</evidence>
<organism evidence="6">
    <name type="scientific">Capitella teleta</name>
    <name type="common">Polychaete worm</name>
    <dbReference type="NCBI Taxonomy" id="283909"/>
    <lineage>
        <taxon>Eukaryota</taxon>
        <taxon>Metazoa</taxon>
        <taxon>Spiralia</taxon>
        <taxon>Lophotrochozoa</taxon>
        <taxon>Annelida</taxon>
        <taxon>Polychaeta</taxon>
        <taxon>Sedentaria</taxon>
        <taxon>Scolecida</taxon>
        <taxon>Capitellidae</taxon>
        <taxon>Capitella</taxon>
    </lineage>
</organism>
<evidence type="ECO:0000313" key="7">
    <source>
        <dbReference type="EnsemblMetazoa" id="CapteP169426"/>
    </source>
</evidence>
<protein>
    <recommendedName>
        <fullName evidence="3">beta-N-acetylhexosaminidase</fullName>
        <ecNumber evidence="3">3.2.1.52</ecNumber>
    </recommendedName>
</protein>
<dbReference type="FunCoup" id="R7TS87">
    <property type="interactions" value="658"/>
</dbReference>
<dbReference type="OMA" id="TWMNPWQ"/>
<dbReference type="CDD" id="cd06565">
    <property type="entry name" value="GH20_GcnA-like"/>
    <property type="match status" value="1"/>
</dbReference>
<dbReference type="EC" id="3.2.1.52" evidence="3"/>
<keyword evidence="8" id="KW-1185">Reference proteome</keyword>
<evidence type="ECO:0000256" key="4">
    <source>
        <dbReference type="ARBA" id="ARBA00022801"/>
    </source>
</evidence>
<dbReference type="Proteomes" id="UP000014760">
    <property type="component" value="Unassembled WGS sequence"/>
</dbReference>
<dbReference type="SUPFAM" id="SSF51445">
    <property type="entry name" value="(Trans)glycosidases"/>
    <property type="match status" value="1"/>
</dbReference>
<evidence type="ECO:0000259" key="5">
    <source>
        <dbReference type="Pfam" id="PF00728"/>
    </source>
</evidence>
<accession>R7TS87</accession>
<sequence>MEVETIKSSEHRLVHLDLKGAPPKLSYLQEIIPLMHRWGVTGLLVEYEDMFPYSGEIQEIACANAYRLQLSHLKSSWFSSFFFHSVAELNRLLEIARRHDMIVIPLTQTFGHFEFVLKHDKWHKLREVPISPLTLCPLNEGSLSLLYEMMDQILALHPDSKWLHIGADEVYHIGICPACAAHMRENSLSLPEMFLSHIRRLLDYLREKHPNIQPIMWDDMLRAADLAFIQKSNIGNLVEPMVWFYGNTFDIPLEIWDRYAAAFETMWVASAFKGATGPRMFATDIMFHAGNQKMWLSLVDEFVKPKFKSFRGYAVTGWSRYDHYAVLCELLPVGLPSLAICTLILKHGGFSEEVHKQASEDLNFSTLVPLVPNNSINQTFSCDFPGCRIYLGIQYFIKLRMEYKSLMTNDRLKGWMTPYHVRHNYTNPVHLEHFLIPATEILNGLKSFRKDMEGVFSEALYADAVDEWLAVNVDARIERLASVVAAALAQVKVGGRVKGYQVNDVDMTSS</sequence>
<dbReference type="STRING" id="283909.R7TS87"/>
<dbReference type="EnsemblMetazoa" id="CapteT169426">
    <property type="protein sequence ID" value="CapteP169426"/>
    <property type="gene ID" value="CapteG169426"/>
</dbReference>
<dbReference type="EMBL" id="AMQN01011291">
    <property type="status" value="NOT_ANNOTATED_CDS"/>
    <property type="molecule type" value="Genomic_DNA"/>
</dbReference>
<dbReference type="InterPro" id="IPR015883">
    <property type="entry name" value="Glyco_hydro_20_cat"/>
</dbReference>
<dbReference type="AlphaFoldDB" id="R7TS87"/>
<feature type="domain" description="Glycoside hydrolase family 20 catalytic" evidence="5">
    <location>
        <begin position="85"/>
        <end position="225"/>
    </location>
</feature>